<name>A0A7I8KJM8_SPIIN</name>
<dbReference type="GO" id="GO:0016616">
    <property type="term" value="F:oxidoreductase activity, acting on the CH-OH group of donors, NAD or NADP as acceptor"/>
    <property type="evidence" value="ECO:0007669"/>
    <property type="project" value="TreeGrafter"/>
</dbReference>
<dbReference type="InterPro" id="IPR050425">
    <property type="entry name" value="NAD(P)_dehydrat-like"/>
</dbReference>
<keyword evidence="1" id="KW-0560">Oxidoreductase</keyword>
<dbReference type="PANTHER" id="PTHR10366:SF831">
    <property type="entry name" value="NAD-DEPENDENT EPIMERASE_DEHYDRATASE DOMAIN-CONTAINING PROTEIN"/>
    <property type="match status" value="1"/>
</dbReference>
<organism evidence="3 4">
    <name type="scientific">Spirodela intermedia</name>
    <name type="common">Intermediate duckweed</name>
    <dbReference type="NCBI Taxonomy" id="51605"/>
    <lineage>
        <taxon>Eukaryota</taxon>
        <taxon>Viridiplantae</taxon>
        <taxon>Streptophyta</taxon>
        <taxon>Embryophyta</taxon>
        <taxon>Tracheophyta</taxon>
        <taxon>Spermatophyta</taxon>
        <taxon>Magnoliopsida</taxon>
        <taxon>Liliopsida</taxon>
        <taxon>Araceae</taxon>
        <taxon>Lemnoideae</taxon>
        <taxon>Spirodela</taxon>
    </lineage>
</organism>
<sequence length="324" mass="36361">MAGERRVCVTGAGGFAASWLVKLLLSKEFVVHGTVRDPNDPKNVHLKRLENAQNLKLFKADLLDDESLSAAMTGCEGVFHAACPVPLGNAFDSEARLLADMIHPAVDGTLNVLKACSEAKVKRVVLVSSVATVVLNPNWPFDKIMDENCWSDKELCRKTEMWYEFAKTVAEEKALEYSKSSGLDVVVVCPSLIFGPILQSTVNGSSLLFINFLKGKRMLVMSYHILYLVDVRDVADALLLVYEKPEASGRYICSSYWIETCDFLGKLKSMYPHFPYPDCPYEAKPYHQLSSEKLKQLGWTYRTIEESIRDNVEDFLEKSLLDVN</sequence>
<reference evidence="3" key="1">
    <citation type="submission" date="2020-02" db="EMBL/GenBank/DDBJ databases">
        <authorList>
            <person name="Scholz U."/>
            <person name="Mascher M."/>
            <person name="Fiebig A."/>
        </authorList>
    </citation>
    <scope>NUCLEOTIDE SEQUENCE</scope>
</reference>
<dbReference type="Proteomes" id="UP000663760">
    <property type="component" value="Chromosome 6"/>
</dbReference>
<gene>
    <name evidence="3" type="ORF">SI8410_06008664</name>
</gene>
<dbReference type="InterPro" id="IPR036291">
    <property type="entry name" value="NAD(P)-bd_dom_sf"/>
</dbReference>
<proteinExistence type="predicted"/>
<evidence type="ECO:0000313" key="4">
    <source>
        <dbReference type="Proteomes" id="UP000663760"/>
    </source>
</evidence>
<protein>
    <recommendedName>
        <fullName evidence="2">NAD-dependent epimerase/dehydratase domain-containing protein</fullName>
    </recommendedName>
</protein>
<evidence type="ECO:0000259" key="2">
    <source>
        <dbReference type="Pfam" id="PF01370"/>
    </source>
</evidence>
<dbReference type="OrthoDB" id="2735536at2759"/>
<keyword evidence="4" id="KW-1185">Reference proteome</keyword>
<dbReference type="CDD" id="cd08958">
    <property type="entry name" value="FR_SDR_e"/>
    <property type="match status" value="1"/>
</dbReference>
<dbReference type="FunFam" id="3.40.50.720:FF:000085">
    <property type="entry name" value="Dihydroflavonol reductase"/>
    <property type="match status" value="1"/>
</dbReference>
<dbReference type="SUPFAM" id="SSF51735">
    <property type="entry name" value="NAD(P)-binding Rossmann-fold domains"/>
    <property type="match status" value="1"/>
</dbReference>
<dbReference type="Gene3D" id="3.40.50.720">
    <property type="entry name" value="NAD(P)-binding Rossmann-like Domain"/>
    <property type="match status" value="1"/>
</dbReference>
<dbReference type="EMBL" id="LR746269">
    <property type="protein sequence ID" value="CAA7397999.1"/>
    <property type="molecule type" value="Genomic_DNA"/>
</dbReference>
<dbReference type="InterPro" id="IPR001509">
    <property type="entry name" value="Epimerase_deHydtase"/>
</dbReference>
<dbReference type="AlphaFoldDB" id="A0A7I8KJM8"/>
<accession>A0A7I8KJM8</accession>
<dbReference type="PANTHER" id="PTHR10366">
    <property type="entry name" value="NAD DEPENDENT EPIMERASE/DEHYDRATASE"/>
    <property type="match status" value="1"/>
</dbReference>
<dbReference type="Pfam" id="PF01370">
    <property type="entry name" value="Epimerase"/>
    <property type="match status" value="1"/>
</dbReference>
<feature type="domain" description="NAD-dependent epimerase/dehydratase" evidence="2">
    <location>
        <begin position="7"/>
        <end position="248"/>
    </location>
</feature>
<evidence type="ECO:0000313" key="3">
    <source>
        <dbReference type="EMBL" id="CAA7397999.1"/>
    </source>
</evidence>
<evidence type="ECO:0000256" key="1">
    <source>
        <dbReference type="ARBA" id="ARBA00023002"/>
    </source>
</evidence>